<evidence type="ECO:0000256" key="2">
    <source>
        <dbReference type="ARBA" id="ARBA00022448"/>
    </source>
</evidence>
<dbReference type="PANTHER" id="PTHR43341">
    <property type="entry name" value="AMINO ACID PERMEASE"/>
    <property type="match status" value="1"/>
</dbReference>
<protein>
    <recommendedName>
        <fullName evidence="8">Amino acid permease/ SLC12A domain-containing protein</fullName>
    </recommendedName>
</protein>
<evidence type="ECO:0000313" key="9">
    <source>
        <dbReference type="EMBL" id="KXS96856.1"/>
    </source>
</evidence>
<dbReference type="PANTHER" id="PTHR43341:SF9">
    <property type="entry name" value="DICARBOXYLIC AMINO ACID PERMEASE"/>
    <property type="match status" value="1"/>
</dbReference>
<evidence type="ECO:0000256" key="1">
    <source>
        <dbReference type="ARBA" id="ARBA00004141"/>
    </source>
</evidence>
<dbReference type="InterPro" id="IPR004841">
    <property type="entry name" value="AA-permease/SLC12A_dom"/>
</dbReference>
<dbReference type="InterPro" id="IPR050524">
    <property type="entry name" value="APC_YAT"/>
</dbReference>
<evidence type="ECO:0000256" key="6">
    <source>
        <dbReference type="ARBA" id="ARBA00023136"/>
    </source>
</evidence>
<comment type="caution">
    <text evidence="9">The sequence shown here is derived from an EMBL/GenBank/DDBJ whole genome shotgun (WGS) entry which is preliminary data.</text>
</comment>
<feature type="transmembrane region" description="Helical" evidence="7">
    <location>
        <begin position="103"/>
        <end position="123"/>
    </location>
</feature>
<dbReference type="Gene3D" id="1.20.1740.10">
    <property type="entry name" value="Amino acid/polyamine transporter I"/>
    <property type="match status" value="1"/>
</dbReference>
<comment type="subcellular location">
    <subcellularLocation>
        <location evidence="1">Membrane</location>
        <topology evidence="1">Multi-pass membrane protein</topology>
    </subcellularLocation>
</comment>
<evidence type="ECO:0000256" key="5">
    <source>
        <dbReference type="ARBA" id="ARBA00022989"/>
    </source>
</evidence>
<feature type="transmembrane region" description="Helical" evidence="7">
    <location>
        <begin position="408"/>
        <end position="428"/>
    </location>
</feature>
<evidence type="ECO:0000256" key="3">
    <source>
        <dbReference type="ARBA" id="ARBA00022692"/>
    </source>
</evidence>
<dbReference type="Pfam" id="PF00324">
    <property type="entry name" value="AA_permease"/>
    <property type="match status" value="1"/>
</dbReference>
<gene>
    <name evidence="9" type="ORF">AC578_7390</name>
</gene>
<evidence type="ECO:0000313" key="10">
    <source>
        <dbReference type="Proteomes" id="UP000070133"/>
    </source>
</evidence>
<keyword evidence="5 7" id="KW-1133">Transmembrane helix</keyword>
<feature type="transmembrane region" description="Helical" evidence="7">
    <location>
        <begin position="186"/>
        <end position="208"/>
    </location>
</feature>
<feature type="transmembrane region" description="Helical" evidence="7">
    <location>
        <begin position="434"/>
        <end position="461"/>
    </location>
</feature>
<organism evidence="9 10">
    <name type="scientific">Pseudocercospora eumusae</name>
    <dbReference type="NCBI Taxonomy" id="321146"/>
    <lineage>
        <taxon>Eukaryota</taxon>
        <taxon>Fungi</taxon>
        <taxon>Dikarya</taxon>
        <taxon>Ascomycota</taxon>
        <taxon>Pezizomycotina</taxon>
        <taxon>Dothideomycetes</taxon>
        <taxon>Dothideomycetidae</taxon>
        <taxon>Mycosphaerellales</taxon>
        <taxon>Mycosphaerellaceae</taxon>
        <taxon>Pseudocercospora</taxon>
    </lineage>
</organism>
<evidence type="ECO:0000256" key="7">
    <source>
        <dbReference type="SAM" id="Phobius"/>
    </source>
</evidence>
<feature type="transmembrane region" description="Helical" evidence="7">
    <location>
        <begin position="520"/>
        <end position="541"/>
    </location>
</feature>
<dbReference type="OrthoDB" id="3900342at2759"/>
<evidence type="ECO:0000256" key="4">
    <source>
        <dbReference type="ARBA" id="ARBA00022970"/>
    </source>
</evidence>
<dbReference type="PROSITE" id="PS00218">
    <property type="entry name" value="AMINO_ACID_PERMEASE_1"/>
    <property type="match status" value="1"/>
</dbReference>
<feature type="transmembrane region" description="Helical" evidence="7">
    <location>
        <begin position="348"/>
        <end position="375"/>
    </location>
</feature>
<evidence type="ECO:0000259" key="8">
    <source>
        <dbReference type="Pfam" id="PF00324"/>
    </source>
</evidence>
<feature type="transmembrane region" description="Helical" evidence="7">
    <location>
        <begin position="482"/>
        <end position="500"/>
    </location>
</feature>
<keyword evidence="4" id="KW-0029">Amino-acid transport</keyword>
<dbReference type="STRING" id="321146.A0A139H310"/>
<keyword evidence="6 7" id="KW-0472">Membrane</keyword>
<accession>A0A139H310</accession>
<feature type="transmembrane region" description="Helical" evidence="7">
    <location>
        <begin position="307"/>
        <end position="328"/>
    </location>
</feature>
<dbReference type="EMBL" id="LFZN01000161">
    <property type="protein sequence ID" value="KXS96856.1"/>
    <property type="molecule type" value="Genomic_DNA"/>
</dbReference>
<keyword evidence="3 7" id="KW-0812">Transmembrane</keyword>
<dbReference type="FunFam" id="1.20.1740.10:FF:000006">
    <property type="entry name" value="General amino acid permease"/>
    <property type="match status" value="1"/>
</dbReference>
<feature type="transmembrane region" description="Helical" evidence="7">
    <location>
        <begin position="220"/>
        <end position="238"/>
    </location>
</feature>
<dbReference type="Proteomes" id="UP000070133">
    <property type="component" value="Unassembled WGS sequence"/>
</dbReference>
<dbReference type="AlphaFoldDB" id="A0A139H310"/>
<name>A0A139H310_9PEZI</name>
<dbReference type="GO" id="GO:0016020">
    <property type="term" value="C:membrane"/>
    <property type="evidence" value="ECO:0007669"/>
    <property type="project" value="UniProtKB-SubCell"/>
</dbReference>
<reference evidence="9 10" key="1">
    <citation type="submission" date="2015-07" db="EMBL/GenBank/DDBJ databases">
        <title>Comparative genomics of the Sigatoka disease complex on banana suggests a link between parallel evolutionary changes in Pseudocercospora fijiensis and Pseudocercospora eumusae and increased virulence on the banana host.</title>
        <authorList>
            <person name="Chang T.-C."/>
            <person name="Salvucci A."/>
            <person name="Crous P.W."/>
            <person name="Stergiopoulos I."/>
        </authorList>
    </citation>
    <scope>NUCLEOTIDE SEQUENCE [LARGE SCALE GENOMIC DNA]</scope>
    <source>
        <strain evidence="9 10">CBS 114824</strain>
    </source>
</reference>
<keyword evidence="10" id="KW-1185">Reference proteome</keyword>
<proteinExistence type="predicted"/>
<dbReference type="GO" id="GO:0015171">
    <property type="term" value="F:amino acid transmembrane transporter activity"/>
    <property type="evidence" value="ECO:0007669"/>
    <property type="project" value="TreeGrafter"/>
</dbReference>
<dbReference type="InterPro" id="IPR004840">
    <property type="entry name" value="Amino_acid_permease_CS"/>
</dbReference>
<keyword evidence="2" id="KW-0813">Transport</keyword>
<feature type="domain" description="Amino acid permease/ SLC12A" evidence="8">
    <location>
        <begin position="84"/>
        <end position="545"/>
    </location>
</feature>
<sequence>MAIFAAKRTSSISAEDQARKVDEEKVAYEYQQYGAASPVTGVGVGALSDPNDSHHSLHRGLSARQVSMIAIGGKRAMPCENVCAIGTGLIIGTGSALAKTGPASILISYTLVGMLVYVVMAALGEMATWLPAAGGFAVYATRFVDPALGFSLGYTYWFKYIITTPNQLTAAALVIQYWLPADKVNPGVWIAVFLVVIITINVLGIRYFGELEFWLSSVKVLVIIGLIILSLIIALGGADGDRRGFRYWNDPGAFKEYVGKGATGRFTAVWQSMVTAVFAYLGTELVGVTVGEAQNPRKNIPRAIKLTFWRIAIFYVVSVILLGMIVPYNSNKLAFATKSSTSAAASPFVVAIKLAGIDVLPGFINGCILIFVFSASNSDLYIASRTLHGLALKRHAPEFLAITNKRGVPYYALGLSSLICCIAFMNVSTSSKTVFGYFVNLVSIFGLLTWISILVSHIYFIKARRAQGVPDNSSQLRYKSPFGLWGSYVALAFCCLIALTKNFTVFVPKPDSYGNFDYKNFITGYLGIPLYLIMIAGYKFLKKTHGVKPHEADLWTDKDVIDADEQEWLAKEAADRANGRDGSWLYRHSIGYIF</sequence>